<reference evidence="1" key="1">
    <citation type="journal article" date="2014" name="Front. Microbiol.">
        <title>High frequency of phylogenetically diverse reductive dehalogenase-homologous genes in deep subseafloor sedimentary metagenomes.</title>
        <authorList>
            <person name="Kawai M."/>
            <person name="Futagami T."/>
            <person name="Toyoda A."/>
            <person name="Takaki Y."/>
            <person name="Nishi S."/>
            <person name="Hori S."/>
            <person name="Arai W."/>
            <person name="Tsubouchi T."/>
            <person name="Morono Y."/>
            <person name="Uchiyama I."/>
            <person name="Ito T."/>
            <person name="Fujiyama A."/>
            <person name="Inagaki F."/>
            <person name="Takami H."/>
        </authorList>
    </citation>
    <scope>NUCLEOTIDE SEQUENCE</scope>
    <source>
        <strain evidence="1">Expedition CK06-06</strain>
    </source>
</reference>
<gene>
    <name evidence="1" type="ORF">S03H2_10612</name>
</gene>
<comment type="caution">
    <text evidence="1">The sequence shown here is derived from an EMBL/GenBank/DDBJ whole genome shotgun (WGS) entry which is preliminary data.</text>
</comment>
<name>X1GU63_9ZZZZ</name>
<accession>X1GU63</accession>
<proteinExistence type="predicted"/>
<evidence type="ECO:0000313" key="1">
    <source>
        <dbReference type="EMBL" id="GAH36533.1"/>
    </source>
</evidence>
<protein>
    <submittedName>
        <fullName evidence="1">Uncharacterized protein</fullName>
    </submittedName>
</protein>
<organism evidence="1">
    <name type="scientific">marine sediment metagenome</name>
    <dbReference type="NCBI Taxonomy" id="412755"/>
    <lineage>
        <taxon>unclassified sequences</taxon>
        <taxon>metagenomes</taxon>
        <taxon>ecological metagenomes</taxon>
    </lineage>
</organism>
<dbReference type="AlphaFoldDB" id="X1GU63"/>
<sequence>MFKNWLRALGKLDYVQGKDQPDVECILCAVRANDERVVLLKV</sequence>
<feature type="non-terminal residue" evidence="1">
    <location>
        <position position="42"/>
    </location>
</feature>
<dbReference type="EMBL" id="BARU01005449">
    <property type="protein sequence ID" value="GAH36533.1"/>
    <property type="molecule type" value="Genomic_DNA"/>
</dbReference>